<protein>
    <submittedName>
        <fullName evidence="3">Tektin bundle-interacting protein 1 isoform X2</fullName>
    </submittedName>
</protein>
<organism evidence="2 3">
    <name type="scientific">Acinonyx jubatus</name>
    <name type="common">Cheetah</name>
    <dbReference type="NCBI Taxonomy" id="32536"/>
    <lineage>
        <taxon>Eukaryota</taxon>
        <taxon>Metazoa</taxon>
        <taxon>Chordata</taxon>
        <taxon>Craniata</taxon>
        <taxon>Vertebrata</taxon>
        <taxon>Euteleostomi</taxon>
        <taxon>Mammalia</taxon>
        <taxon>Eutheria</taxon>
        <taxon>Laurasiatheria</taxon>
        <taxon>Carnivora</taxon>
        <taxon>Feliformia</taxon>
        <taxon>Felidae</taxon>
        <taxon>Felinae</taxon>
        <taxon>Acinonyx</taxon>
    </lineage>
</organism>
<proteinExistence type="predicted"/>
<feature type="region of interest" description="Disordered" evidence="1">
    <location>
        <begin position="94"/>
        <end position="129"/>
    </location>
</feature>
<feature type="compositionally biased region" description="Basic and acidic residues" evidence="1">
    <location>
        <begin position="16"/>
        <end position="33"/>
    </location>
</feature>
<evidence type="ECO:0000313" key="3">
    <source>
        <dbReference type="RefSeq" id="XP_053076104.1"/>
    </source>
</evidence>
<evidence type="ECO:0000313" key="2">
    <source>
        <dbReference type="Proteomes" id="UP001652583"/>
    </source>
</evidence>
<reference evidence="3" key="1">
    <citation type="submission" date="2025-08" db="UniProtKB">
        <authorList>
            <consortium name="RefSeq"/>
        </authorList>
    </citation>
    <scope>IDENTIFICATION</scope>
    <source>
        <tissue evidence="3">Blood</tissue>
    </source>
</reference>
<gene>
    <name evidence="3" type="primary">TEKTIP1</name>
</gene>
<dbReference type="Proteomes" id="UP001652583">
    <property type="component" value="Chromosome A2"/>
</dbReference>
<accession>A0ABM3PWP9</accession>
<dbReference type="GeneID" id="106982134"/>
<sequence>MGGPGWSFWRGAAEGTARRAPREGVLRGPREEVGAPVLRPPPEAHACLSPGPPPPGGSILGRGRVAAVWMEASTGQYRCRDTEGLCRCQQWPHRPSRREPLGTQRQTCRPWRGSGPRLPGPTSPRGPWKWHSQHLCTVVGTPRGRVTLTSAPSSRGLLRVQTPPSKNTRRGTRASLASRFPALQLCLLKPRLLIGFRSEIPGDMWASGFLGPDLCLQALVKKPVASSPAGTASGQLSGSEPLPVVCGKERLSRFLLKQVCAASAALEVFFLLLMVPR</sequence>
<evidence type="ECO:0000256" key="1">
    <source>
        <dbReference type="SAM" id="MobiDB-lite"/>
    </source>
</evidence>
<keyword evidence="2" id="KW-1185">Reference proteome</keyword>
<feature type="region of interest" description="Disordered" evidence="1">
    <location>
        <begin position="1"/>
        <end position="36"/>
    </location>
</feature>
<name>A0ABM3PWP9_ACIJB</name>
<dbReference type="RefSeq" id="XP_053076104.1">
    <property type="nucleotide sequence ID" value="XM_053220129.1"/>
</dbReference>